<reference evidence="3 4" key="1">
    <citation type="journal article" date="2015" name="Genome Biol. Evol.">
        <title>Comparative Genomics of a Bacterivorous Green Alga Reveals Evolutionary Causalities and Consequences of Phago-Mixotrophic Mode of Nutrition.</title>
        <authorList>
            <person name="Burns J.A."/>
            <person name="Paasch A."/>
            <person name="Narechania A."/>
            <person name="Kim E."/>
        </authorList>
    </citation>
    <scope>NUCLEOTIDE SEQUENCE [LARGE SCALE GENOMIC DNA]</scope>
    <source>
        <strain evidence="3 4">PLY_AMNH</strain>
    </source>
</reference>
<keyword evidence="4" id="KW-1185">Reference proteome</keyword>
<feature type="compositionally biased region" description="Polar residues" evidence="1">
    <location>
        <begin position="1"/>
        <end position="17"/>
    </location>
</feature>
<feature type="transmembrane region" description="Helical" evidence="2">
    <location>
        <begin position="527"/>
        <end position="548"/>
    </location>
</feature>
<evidence type="ECO:0000313" key="3">
    <source>
        <dbReference type="EMBL" id="KAK3272584.1"/>
    </source>
</evidence>
<feature type="transmembrane region" description="Helical" evidence="2">
    <location>
        <begin position="609"/>
        <end position="627"/>
    </location>
</feature>
<feature type="transmembrane region" description="Helical" evidence="2">
    <location>
        <begin position="300"/>
        <end position="321"/>
    </location>
</feature>
<comment type="caution">
    <text evidence="3">The sequence shown here is derived from an EMBL/GenBank/DDBJ whole genome shotgun (WGS) entry which is preliminary data.</text>
</comment>
<feature type="transmembrane region" description="Helical" evidence="2">
    <location>
        <begin position="333"/>
        <end position="352"/>
    </location>
</feature>
<feature type="transmembrane region" description="Helical" evidence="2">
    <location>
        <begin position="132"/>
        <end position="161"/>
    </location>
</feature>
<evidence type="ECO:0000256" key="1">
    <source>
        <dbReference type="SAM" id="MobiDB-lite"/>
    </source>
</evidence>
<keyword evidence="2" id="KW-0812">Transmembrane</keyword>
<keyword evidence="2" id="KW-0472">Membrane</keyword>
<name>A0AAE0L5J3_9CHLO</name>
<dbReference type="Proteomes" id="UP001190700">
    <property type="component" value="Unassembled WGS sequence"/>
</dbReference>
<feature type="transmembrane region" description="Helical" evidence="2">
    <location>
        <begin position="364"/>
        <end position="384"/>
    </location>
</feature>
<proteinExistence type="predicted"/>
<dbReference type="AlphaFoldDB" id="A0AAE0L5J3"/>
<sequence length="674" mass="72532">MLTLPQTMFSRTASPVRNRSKLEKSTNETDICRPPRSGAIQTTSAAARSRFLVSISRTQKPRVQFPTRTLKWSCTPHTQLRDRVRFKFNAHSANDAQAQYENLVEVLSPVPVDDTGLSHAAGRQRFLLLLDLLVFLSAVSLGAINAFLVPFIALACLAALLSFPRQVCLVLPGPLQAALLTLVKSSSSEVVSSKQRDPSLALECLVLKERLAALSALQARVSADAALKGALKEQLEGLIEERTRSELLEAQKRVGRELPDPFLETTGTREAVLPKAGDAPNAWGTYSSAFARAVKDIELAWIWSVGCAAAAVCLLTGSYIMPALDSLLQTVPYVLYELVFYSVCLAALLTGLRFGRDPAEDERGGYLALLGVALLVPTLLYTQVGEPLTGDLVTKALSGAAAPRILLALFAAFTSKAAALFCGTPSLTLLSISSVSSLLLLWGSQLGSWYIFIVVAAIAAQVALWEKWTGQEVFGSQLLGFSGSAVIFCHVAVRVAKTGGLKSLAKMCGPVLYPQLGKVPKLDGTEAMLASCLAGAATLLSVCILRWLRRAPLYEAGARPWGVFPYFGSLAVLSFCYTTASTTLVLLGTITGALVVGLSDMTRRDGEQLHQASILLLYLLGLALAHWGRFLSISGLSTLNIIAFLLTTSYSTWMYGRLARRQPSWFIKGTSSPT</sequence>
<keyword evidence="2" id="KW-1133">Transmembrane helix</keyword>
<feature type="transmembrane region" description="Helical" evidence="2">
    <location>
        <begin position="568"/>
        <end position="597"/>
    </location>
</feature>
<gene>
    <name evidence="3" type="ORF">CYMTET_19129</name>
</gene>
<protein>
    <submittedName>
        <fullName evidence="3">Uncharacterized protein</fullName>
    </submittedName>
</protein>
<feature type="compositionally biased region" description="Basic and acidic residues" evidence="1">
    <location>
        <begin position="20"/>
        <end position="33"/>
    </location>
</feature>
<feature type="region of interest" description="Disordered" evidence="1">
    <location>
        <begin position="1"/>
        <end position="39"/>
    </location>
</feature>
<feature type="transmembrane region" description="Helical" evidence="2">
    <location>
        <begin position="420"/>
        <end position="442"/>
    </location>
</feature>
<accession>A0AAE0L5J3</accession>
<feature type="transmembrane region" description="Helical" evidence="2">
    <location>
        <begin position="448"/>
        <end position="465"/>
    </location>
</feature>
<evidence type="ECO:0000313" key="4">
    <source>
        <dbReference type="Proteomes" id="UP001190700"/>
    </source>
</evidence>
<organism evidence="3 4">
    <name type="scientific">Cymbomonas tetramitiformis</name>
    <dbReference type="NCBI Taxonomy" id="36881"/>
    <lineage>
        <taxon>Eukaryota</taxon>
        <taxon>Viridiplantae</taxon>
        <taxon>Chlorophyta</taxon>
        <taxon>Pyramimonadophyceae</taxon>
        <taxon>Pyramimonadales</taxon>
        <taxon>Pyramimonadaceae</taxon>
        <taxon>Cymbomonas</taxon>
    </lineage>
</organism>
<feature type="transmembrane region" description="Helical" evidence="2">
    <location>
        <begin position="633"/>
        <end position="653"/>
    </location>
</feature>
<evidence type="ECO:0000256" key="2">
    <source>
        <dbReference type="SAM" id="Phobius"/>
    </source>
</evidence>
<dbReference type="EMBL" id="LGRX02008886">
    <property type="protein sequence ID" value="KAK3272584.1"/>
    <property type="molecule type" value="Genomic_DNA"/>
</dbReference>